<name>A0AC58T319_TOBAC</name>
<reference evidence="2" key="2">
    <citation type="submission" date="2025-08" db="UniProtKB">
        <authorList>
            <consortium name="RefSeq"/>
        </authorList>
    </citation>
    <scope>IDENTIFICATION</scope>
    <source>
        <tissue evidence="2">Leaf</tissue>
    </source>
</reference>
<accession>A0AC58T319</accession>
<protein>
    <submittedName>
        <fullName evidence="2">Uncharacterized protein LOC142171805</fullName>
    </submittedName>
</protein>
<evidence type="ECO:0000313" key="2">
    <source>
        <dbReference type="RefSeq" id="XP_075091611.1"/>
    </source>
</evidence>
<organism evidence="1 2">
    <name type="scientific">Nicotiana tabacum</name>
    <name type="common">Common tobacco</name>
    <dbReference type="NCBI Taxonomy" id="4097"/>
    <lineage>
        <taxon>Eukaryota</taxon>
        <taxon>Viridiplantae</taxon>
        <taxon>Streptophyta</taxon>
        <taxon>Embryophyta</taxon>
        <taxon>Tracheophyta</taxon>
        <taxon>Spermatophyta</taxon>
        <taxon>Magnoliopsida</taxon>
        <taxon>eudicotyledons</taxon>
        <taxon>Gunneridae</taxon>
        <taxon>Pentapetalae</taxon>
        <taxon>asterids</taxon>
        <taxon>lamiids</taxon>
        <taxon>Solanales</taxon>
        <taxon>Solanaceae</taxon>
        <taxon>Nicotianoideae</taxon>
        <taxon>Nicotianeae</taxon>
        <taxon>Nicotiana</taxon>
    </lineage>
</organism>
<dbReference type="RefSeq" id="XP_075091611.1">
    <property type="nucleotide sequence ID" value="XM_075235510.1"/>
</dbReference>
<keyword evidence="1" id="KW-1185">Reference proteome</keyword>
<dbReference type="Proteomes" id="UP000790787">
    <property type="component" value="Chromosome 17"/>
</dbReference>
<sequence>MEYGHRPSVEQQRGLNPIMKEVMKKEGGMTVVENEKNELITTHVVTGWRVCIDYIRLNKATCKDHFPLLFIDRTATFMRSVMAIFIDMVGKVVEAFMDDFSIFGFSYDDCLKNYANVFARCEEMNLVLNWENATSWLLEKDVTFNFDEACPKAFDELKKKLVVAPIIVAPDYSLPFELMCDASDHDIGVVLGQRKDKTFYSIYYTRLLVMHS</sequence>
<evidence type="ECO:0000313" key="1">
    <source>
        <dbReference type="Proteomes" id="UP000790787"/>
    </source>
</evidence>
<reference evidence="1" key="1">
    <citation type="journal article" date="2014" name="Nat. Commun.">
        <title>The tobacco genome sequence and its comparison with those of tomato and potato.</title>
        <authorList>
            <person name="Sierro N."/>
            <person name="Battey J.N."/>
            <person name="Ouadi S."/>
            <person name="Bakaher N."/>
            <person name="Bovet L."/>
            <person name="Willig A."/>
            <person name="Goepfert S."/>
            <person name="Peitsch M.C."/>
            <person name="Ivanov N.V."/>
        </authorList>
    </citation>
    <scope>NUCLEOTIDE SEQUENCE [LARGE SCALE GENOMIC DNA]</scope>
</reference>
<gene>
    <name evidence="2" type="primary">LOC142171805</name>
</gene>
<proteinExistence type="predicted"/>